<proteinExistence type="predicted"/>
<accession>A0A6F8THF0</accession>
<sequence length="47" mass="5126">MKYVFLIMAVLAAFCIDHKQSGSYNTILLITAAVFSIAAIVTDYIGK</sequence>
<organism evidence="1">
    <name type="scientific">Acinetobacter baumannii</name>
    <dbReference type="NCBI Taxonomy" id="470"/>
    <lineage>
        <taxon>Bacteria</taxon>
        <taxon>Pseudomonadati</taxon>
        <taxon>Pseudomonadota</taxon>
        <taxon>Gammaproteobacteria</taxon>
        <taxon>Moraxellales</taxon>
        <taxon>Moraxellaceae</taxon>
        <taxon>Acinetobacter</taxon>
        <taxon>Acinetobacter calcoaceticus/baumannii complex</taxon>
    </lineage>
</organism>
<protein>
    <submittedName>
        <fullName evidence="1">Uncharacterized protein</fullName>
    </submittedName>
</protein>
<dbReference type="AlphaFoldDB" id="A0A6F8THF0"/>
<evidence type="ECO:0000313" key="1">
    <source>
        <dbReference type="EMBL" id="BCB00081.1"/>
    </source>
</evidence>
<name>A0A6F8THF0_ACIBA</name>
<gene>
    <name evidence="1" type="ORF">ATCC19606_24160</name>
</gene>
<dbReference type="EMBL" id="AP022836">
    <property type="protein sequence ID" value="BCB00081.1"/>
    <property type="molecule type" value="Genomic_DNA"/>
</dbReference>
<reference evidence="1" key="1">
    <citation type="submission" date="2020-03" db="EMBL/GenBank/DDBJ databases">
        <title>Complete genome sequence of Acinetobacter baumannii ATCC19606T, which is a model strain for tolerization of antimicrobial agents.</title>
        <authorList>
            <person name="Tsubouchi T."/>
            <person name="Suzuki M."/>
            <person name="Niki M."/>
            <person name="Oinuma K."/>
            <person name="Niki M."/>
            <person name="Shibayama K."/>
            <person name="Kakeya H."/>
            <person name="Kaneko Y."/>
        </authorList>
    </citation>
    <scope>NUCLEOTIDE SEQUENCE</scope>
    <source>
        <strain evidence="1">ATCC19606</strain>
    </source>
</reference>